<feature type="domain" description="3-hydroxyacyl-CoA dehydrogenase NAD binding" evidence="5">
    <location>
        <begin position="2"/>
        <end position="179"/>
    </location>
</feature>
<evidence type="ECO:0000256" key="3">
    <source>
        <dbReference type="PIRSR" id="PIRSR000105-2"/>
    </source>
</evidence>
<dbReference type="PIRSF" id="PIRSF000105">
    <property type="entry name" value="HCDH"/>
    <property type="match status" value="1"/>
</dbReference>
<evidence type="ECO:0000313" key="6">
    <source>
        <dbReference type="EMBL" id="MBB5254651.1"/>
    </source>
</evidence>
<dbReference type="EMBL" id="CP045484">
    <property type="protein sequence ID" value="QGR18040.1"/>
    <property type="molecule type" value="Genomic_DNA"/>
</dbReference>
<dbReference type="Proteomes" id="UP000582213">
    <property type="component" value="Unassembled WGS sequence"/>
</dbReference>
<evidence type="ECO:0000313" key="9">
    <source>
        <dbReference type="Proteomes" id="UP000582213"/>
    </source>
</evidence>
<feature type="binding site" evidence="3">
    <location>
        <position position="92"/>
    </location>
    <ligand>
        <name>NAD(+)</name>
        <dbReference type="ChEBI" id="CHEBI:57540"/>
    </ligand>
</feature>
<accession>A0A650CJM8</accession>
<organism evidence="7 8">
    <name type="scientific">Sulfurisphaera ohwakuensis</name>
    <dbReference type="NCBI Taxonomy" id="69656"/>
    <lineage>
        <taxon>Archaea</taxon>
        <taxon>Thermoproteota</taxon>
        <taxon>Thermoprotei</taxon>
        <taxon>Sulfolobales</taxon>
        <taxon>Sulfolobaceae</taxon>
        <taxon>Sulfurisphaera</taxon>
    </lineage>
</organism>
<evidence type="ECO:0000313" key="7">
    <source>
        <dbReference type="EMBL" id="QGR18040.1"/>
    </source>
</evidence>
<dbReference type="InterPro" id="IPR013328">
    <property type="entry name" value="6PGD_dom2"/>
</dbReference>
<dbReference type="InterPro" id="IPR008927">
    <property type="entry name" value="6-PGluconate_DH-like_C_sf"/>
</dbReference>
<reference evidence="6 9" key="2">
    <citation type="submission" date="2020-08" db="EMBL/GenBank/DDBJ databases">
        <title>Genomic Encyclopedia of Type Strains, Phase IV (KMG-IV): sequencing the most valuable type-strain genomes for metagenomic binning, comparative biology and taxonomic classification.</title>
        <authorList>
            <person name="Goeker M."/>
        </authorList>
    </citation>
    <scope>NUCLEOTIDE SEQUENCE [LARGE SCALE GENOMIC DNA]</scope>
    <source>
        <strain evidence="6 9">DSM 12421</strain>
    </source>
</reference>
<dbReference type="InterPro" id="IPR006176">
    <property type="entry name" value="3-OHacyl-CoA_DH_NAD-bd"/>
</dbReference>
<feature type="binding site" evidence="3">
    <location>
        <position position="138"/>
    </location>
    <ligand>
        <name>NAD(+)</name>
        <dbReference type="ChEBI" id="CHEBI:57540"/>
    </ligand>
</feature>
<dbReference type="OrthoDB" id="39812at2157"/>
<dbReference type="PANTHER" id="PTHR48075">
    <property type="entry name" value="3-HYDROXYACYL-COA DEHYDROGENASE FAMILY PROTEIN"/>
    <property type="match status" value="1"/>
</dbReference>
<evidence type="ECO:0000313" key="8">
    <source>
        <dbReference type="Proteomes" id="UP000427373"/>
    </source>
</evidence>
<feature type="binding site" evidence="3">
    <location>
        <position position="30"/>
    </location>
    <ligand>
        <name>NAD(+)</name>
        <dbReference type="ChEBI" id="CHEBI:57540"/>
    </ligand>
</feature>
<keyword evidence="1" id="KW-0560">Oxidoreductase</keyword>
<keyword evidence="8" id="KW-1185">Reference proteome</keyword>
<dbReference type="KEGG" id="soh:D1869_13220"/>
<dbReference type="PANTHER" id="PTHR48075:SF5">
    <property type="entry name" value="3-HYDROXYBUTYRYL-COA DEHYDROGENASE"/>
    <property type="match status" value="1"/>
</dbReference>
<dbReference type="EMBL" id="JACHFY010000020">
    <property type="protein sequence ID" value="MBB5254651.1"/>
    <property type="molecule type" value="Genomic_DNA"/>
</dbReference>
<dbReference type="InterPro" id="IPR006108">
    <property type="entry name" value="3HC_DH_C"/>
</dbReference>
<feature type="binding site" evidence="3">
    <location>
        <position position="87"/>
    </location>
    <ligand>
        <name>NAD(+)</name>
        <dbReference type="ChEBI" id="CHEBI:57540"/>
    </ligand>
</feature>
<evidence type="ECO:0000259" key="4">
    <source>
        <dbReference type="Pfam" id="PF00725"/>
    </source>
</evidence>
<dbReference type="GO" id="GO:0016616">
    <property type="term" value="F:oxidoreductase activity, acting on the CH-OH group of donors, NAD or NADP as acceptor"/>
    <property type="evidence" value="ECO:0007669"/>
    <property type="project" value="InterPro"/>
</dbReference>
<dbReference type="GO" id="GO:0006631">
    <property type="term" value="P:fatty acid metabolic process"/>
    <property type="evidence" value="ECO:0007669"/>
    <property type="project" value="InterPro"/>
</dbReference>
<gene>
    <name evidence="7" type="ORF">D1869_13220</name>
    <name evidence="6" type="ORF">HNQ62_002425</name>
</gene>
<keyword evidence="3" id="KW-0520">NAD</keyword>
<dbReference type="Gene3D" id="3.40.50.720">
    <property type="entry name" value="NAD(P)-binding Rossmann-like Domain"/>
    <property type="match status" value="1"/>
</dbReference>
<dbReference type="RefSeq" id="WP_156015527.1">
    <property type="nucleotide sequence ID" value="NZ_CP045484.1"/>
</dbReference>
<feature type="site" description="Important for catalytic activity" evidence="2">
    <location>
        <position position="135"/>
    </location>
</feature>
<evidence type="ECO:0000256" key="2">
    <source>
        <dbReference type="PIRSR" id="PIRSR000105-1"/>
    </source>
</evidence>
<evidence type="ECO:0000259" key="5">
    <source>
        <dbReference type="Pfam" id="PF02737"/>
    </source>
</evidence>
<dbReference type="Pfam" id="PF02737">
    <property type="entry name" value="3HCDH_N"/>
    <property type="match status" value="1"/>
</dbReference>
<feature type="binding site" evidence="3">
    <location>
        <position position="114"/>
    </location>
    <ligand>
        <name>NAD(+)</name>
        <dbReference type="ChEBI" id="CHEBI:57540"/>
    </ligand>
</feature>
<proteinExistence type="predicted"/>
<feature type="binding site" evidence="3">
    <location>
        <begin position="7"/>
        <end position="12"/>
    </location>
    <ligand>
        <name>NAD(+)</name>
        <dbReference type="ChEBI" id="CHEBI:57540"/>
    </ligand>
</feature>
<dbReference type="FunFam" id="3.40.50.720:FF:000009">
    <property type="entry name" value="Fatty oxidation complex, alpha subunit"/>
    <property type="match status" value="1"/>
</dbReference>
<dbReference type="Gene3D" id="1.10.1040.10">
    <property type="entry name" value="N-(1-d-carboxylethyl)-l-norvaline Dehydrogenase, domain 2"/>
    <property type="match status" value="2"/>
</dbReference>
<protein>
    <submittedName>
        <fullName evidence="6 7">3-hydroxyacyl-CoA dehydrogenase</fullName>
    </submittedName>
</protein>
<reference evidence="7 8" key="1">
    <citation type="submission" date="2019-10" db="EMBL/GenBank/DDBJ databases">
        <title>Genome Sequences from Six Type Strain Members of the Archaeal Family Sulfolobaceae: Acidianus ambivalens, Acidianus infernus, Metallosphaera prunae, Stygiolobus azoricus, Sulfolobus metallicus, and Sulfurisphaera ohwakuensis.</title>
        <authorList>
            <person name="Counts J.A."/>
            <person name="Kelly R.M."/>
        </authorList>
    </citation>
    <scope>NUCLEOTIDE SEQUENCE [LARGE SCALE GENOMIC DNA]</scope>
    <source>
        <strain evidence="7 8">TA-1</strain>
    </source>
</reference>
<dbReference type="GeneID" id="42802223"/>
<dbReference type="AlphaFoldDB" id="A0A650CJM8"/>
<dbReference type="InterPro" id="IPR022694">
    <property type="entry name" value="3-OHacyl-CoA_DH"/>
</dbReference>
<name>A0A650CJM8_SULOH</name>
<dbReference type="Pfam" id="PF00725">
    <property type="entry name" value="3HCDH"/>
    <property type="match status" value="1"/>
</dbReference>
<dbReference type="SUPFAM" id="SSF51735">
    <property type="entry name" value="NAD(P)-binding Rossmann-fold domains"/>
    <property type="match status" value="1"/>
</dbReference>
<sequence>MKVAVIGAGVMGHGIAEVFSLYGNEVYLHDKYPDALEKGLKNILWSLNKLKEKGKITDVESIFSRIKPINDLSQISDAELVIEAVSENLDLKNYVFRQVSKIVSRNSIIATNTSSLPISELAQSVEYPQRFLGLHFFNPPVLMKLVEVVKGDKTDDSFFSKGIEIIKNIEKVPIPVRKDVIGFVVNRILFRIFTSACKLLKNYTVEEIDSLARYVLEFPMGIFELLDYTGIDTNYLISNEVRKRSFDFACEKLKELYEKGYYGAKVGKGFYDWSNGRPIIRKTDRMPKPEDLLRDAVNEAIWLVKNNVSTEEEIELATKLGLGWKKGIFTYARELSIK</sequence>
<feature type="domain" description="3-hydroxyacyl-CoA dehydrogenase C-terminal" evidence="4">
    <location>
        <begin position="182"/>
        <end position="273"/>
    </location>
</feature>
<dbReference type="SUPFAM" id="SSF48179">
    <property type="entry name" value="6-phosphogluconate dehydrogenase C-terminal domain-like"/>
    <property type="match status" value="2"/>
</dbReference>
<dbReference type="InterPro" id="IPR036291">
    <property type="entry name" value="NAD(P)-bd_dom_sf"/>
</dbReference>
<evidence type="ECO:0000256" key="1">
    <source>
        <dbReference type="ARBA" id="ARBA00023002"/>
    </source>
</evidence>
<feature type="binding site" evidence="3">
    <location>
        <position position="265"/>
    </location>
    <ligand>
        <name>NAD(+)</name>
        <dbReference type="ChEBI" id="CHEBI:57540"/>
    </ligand>
</feature>
<dbReference type="GO" id="GO:0070403">
    <property type="term" value="F:NAD+ binding"/>
    <property type="evidence" value="ECO:0007669"/>
    <property type="project" value="InterPro"/>
</dbReference>
<dbReference type="Proteomes" id="UP000427373">
    <property type="component" value="Chromosome"/>
</dbReference>